<dbReference type="InterPro" id="IPR017562">
    <property type="entry name" value="Cyt_c_biogenesis_CcsA"/>
</dbReference>
<name>A0A7G9W557_ALKCA</name>
<evidence type="ECO:0000256" key="1">
    <source>
        <dbReference type="ARBA" id="ARBA00004141"/>
    </source>
</evidence>
<evidence type="ECO:0000256" key="3">
    <source>
        <dbReference type="ARBA" id="ARBA00022748"/>
    </source>
</evidence>
<dbReference type="KEGG" id="acae:HYG86_03095"/>
<proteinExistence type="predicted"/>
<dbReference type="PANTHER" id="PTHR30071:SF1">
    <property type="entry name" value="CYTOCHROME B_B6 PROTEIN-RELATED"/>
    <property type="match status" value="1"/>
</dbReference>
<dbReference type="GO" id="GO:0020037">
    <property type="term" value="F:heme binding"/>
    <property type="evidence" value="ECO:0007669"/>
    <property type="project" value="InterPro"/>
</dbReference>
<evidence type="ECO:0000256" key="5">
    <source>
        <dbReference type="ARBA" id="ARBA00023136"/>
    </source>
</evidence>
<dbReference type="RefSeq" id="WP_213167484.1">
    <property type="nucleotide sequence ID" value="NZ_CP058559.1"/>
</dbReference>
<dbReference type="AlphaFoldDB" id="A0A7G9W557"/>
<feature type="transmembrane region" description="Helical" evidence="6">
    <location>
        <begin position="131"/>
        <end position="154"/>
    </location>
</feature>
<accession>A0A7G9W557</accession>
<evidence type="ECO:0000256" key="4">
    <source>
        <dbReference type="ARBA" id="ARBA00022989"/>
    </source>
</evidence>
<protein>
    <submittedName>
        <fullName evidence="8">C-type cytochrome biogenesis protein CcsB</fullName>
    </submittedName>
</protein>
<evidence type="ECO:0000256" key="2">
    <source>
        <dbReference type="ARBA" id="ARBA00022692"/>
    </source>
</evidence>
<evidence type="ECO:0000313" key="9">
    <source>
        <dbReference type="Proteomes" id="UP000516160"/>
    </source>
</evidence>
<feature type="transmembrane region" description="Helical" evidence="6">
    <location>
        <begin position="214"/>
        <end position="231"/>
    </location>
</feature>
<feature type="domain" description="Cytochrome c assembly protein" evidence="7">
    <location>
        <begin position="70"/>
        <end position="266"/>
    </location>
</feature>
<keyword evidence="2 6" id="KW-0812">Transmembrane</keyword>
<feature type="transmembrane region" description="Helical" evidence="6">
    <location>
        <begin position="6"/>
        <end position="26"/>
    </location>
</feature>
<dbReference type="EMBL" id="CP058559">
    <property type="protein sequence ID" value="QNO13819.1"/>
    <property type="molecule type" value="Genomic_DNA"/>
</dbReference>
<evidence type="ECO:0000259" key="7">
    <source>
        <dbReference type="Pfam" id="PF01578"/>
    </source>
</evidence>
<dbReference type="Pfam" id="PF01578">
    <property type="entry name" value="Cytochrom_C_asm"/>
    <property type="match status" value="1"/>
</dbReference>
<dbReference type="GO" id="GO:0017004">
    <property type="term" value="P:cytochrome complex assembly"/>
    <property type="evidence" value="ECO:0007669"/>
    <property type="project" value="UniProtKB-KW"/>
</dbReference>
<feature type="transmembrane region" description="Helical" evidence="6">
    <location>
        <begin position="175"/>
        <end position="199"/>
    </location>
</feature>
<reference evidence="8 9" key="1">
    <citation type="submission" date="2020-07" db="EMBL/GenBank/DDBJ databases">
        <title>Alkalicella. sp. LB2 genome.</title>
        <authorList>
            <person name="Postec A."/>
            <person name="Quemeneur M."/>
        </authorList>
    </citation>
    <scope>NUCLEOTIDE SEQUENCE [LARGE SCALE GENOMIC DNA]</scope>
    <source>
        <strain evidence="8 9">LB2</strain>
    </source>
</reference>
<feature type="transmembrane region" description="Helical" evidence="6">
    <location>
        <begin position="240"/>
        <end position="262"/>
    </location>
</feature>
<dbReference type="PANTHER" id="PTHR30071">
    <property type="entry name" value="HEME EXPORTER PROTEIN C"/>
    <property type="match status" value="1"/>
</dbReference>
<comment type="subcellular location">
    <subcellularLocation>
        <location evidence="1">Membrane</location>
        <topology evidence="1">Multi-pass membrane protein</topology>
    </subcellularLocation>
</comment>
<feature type="transmembrane region" description="Helical" evidence="6">
    <location>
        <begin position="38"/>
        <end position="57"/>
    </location>
</feature>
<organism evidence="8 9">
    <name type="scientific">Alkalicella caledoniensis</name>
    <dbReference type="NCBI Taxonomy" id="2731377"/>
    <lineage>
        <taxon>Bacteria</taxon>
        <taxon>Bacillati</taxon>
        <taxon>Bacillota</taxon>
        <taxon>Clostridia</taxon>
        <taxon>Eubacteriales</taxon>
        <taxon>Proteinivoracaceae</taxon>
        <taxon>Alkalicella</taxon>
    </lineage>
</organism>
<evidence type="ECO:0000256" key="6">
    <source>
        <dbReference type="SAM" id="Phobius"/>
    </source>
</evidence>
<dbReference type="GO" id="GO:0005886">
    <property type="term" value="C:plasma membrane"/>
    <property type="evidence" value="ECO:0007669"/>
    <property type="project" value="TreeGrafter"/>
</dbReference>
<gene>
    <name evidence="8" type="primary">ccsB</name>
    <name evidence="8" type="ORF">HYG86_03095</name>
</gene>
<keyword evidence="9" id="KW-1185">Reference proteome</keyword>
<feature type="transmembrane region" description="Helical" evidence="6">
    <location>
        <begin position="69"/>
        <end position="86"/>
    </location>
</feature>
<dbReference type="NCBIfam" id="TIGR03144">
    <property type="entry name" value="cytochr_II_ccsB"/>
    <property type="match status" value="1"/>
</dbReference>
<feature type="transmembrane region" description="Helical" evidence="6">
    <location>
        <begin position="93"/>
        <end position="111"/>
    </location>
</feature>
<sequence length="269" mass="30909">MIERMSFNITFVFYTLSMALYVAFLFQKNVKIAQWGNRLLAIGWLFHTVSLISRWYVAQRPPLTNQFEFASSFAWGIALCFLFFSLKYKYQGLGLFIVPVVLLITSYGASLSRDINPLMPALQSNWLLFHVFTAVFSYGAFGVAFGLGVLYIILNKMKDDSYLKSHLPKGQKIEMLIYKTVAFGFLFLTAVIVTGAIWAQQAWTRYWAWDPKETWSLITWIIYAVFLHARVNKGVKGRTLAWFSIIGFISVLFTYMGVNVLLPSLHSYL</sequence>
<dbReference type="InterPro" id="IPR002541">
    <property type="entry name" value="Cyt_c_assembly"/>
</dbReference>
<keyword evidence="5 6" id="KW-0472">Membrane</keyword>
<keyword evidence="3" id="KW-0201">Cytochrome c-type biogenesis</keyword>
<keyword evidence="4 6" id="KW-1133">Transmembrane helix</keyword>
<dbReference type="InterPro" id="IPR045062">
    <property type="entry name" value="Cyt_c_biogenesis_CcsA/CcmC"/>
</dbReference>
<dbReference type="Proteomes" id="UP000516160">
    <property type="component" value="Chromosome"/>
</dbReference>
<evidence type="ECO:0000313" key="8">
    <source>
        <dbReference type="EMBL" id="QNO13819.1"/>
    </source>
</evidence>